<dbReference type="Proteomes" id="UP001152531">
    <property type="component" value="Unassembled WGS sequence"/>
</dbReference>
<gene>
    <name evidence="1" type="ORF">CLIB1444_05S00694</name>
</gene>
<organism evidence="1 2">
    <name type="scientific">[Candida] jaroonii</name>
    <dbReference type="NCBI Taxonomy" id="467808"/>
    <lineage>
        <taxon>Eukaryota</taxon>
        <taxon>Fungi</taxon>
        <taxon>Dikarya</taxon>
        <taxon>Ascomycota</taxon>
        <taxon>Saccharomycotina</taxon>
        <taxon>Pichiomycetes</taxon>
        <taxon>Debaryomycetaceae</taxon>
        <taxon>Yamadazyma</taxon>
    </lineage>
</organism>
<accession>A0ACA9Y8E9</accession>
<sequence length="171" mass="19145">MSESREAVEAYKQRLKDIEQQTTELQESFSADQSMVDAEQEQEKQDIDSRSIYVGNVDYATLPVELQQHFVSAGEINRVTIMKDKKTGNPKGFAYIEFEQIDSVDRAIATLDGSTFRDRELKVAAKRTNIPGLSSRGRGSRGRGVTRSRGRARGRAGFRGSFRGKGGFNPY</sequence>
<evidence type="ECO:0000313" key="2">
    <source>
        <dbReference type="Proteomes" id="UP001152531"/>
    </source>
</evidence>
<evidence type="ECO:0000313" key="1">
    <source>
        <dbReference type="EMBL" id="CAH6720969.1"/>
    </source>
</evidence>
<reference evidence="1" key="1">
    <citation type="submission" date="2022-06" db="EMBL/GenBank/DDBJ databases">
        <authorList>
            <person name="Legras J.-L."/>
            <person name="Devillers H."/>
            <person name="Grondin C."/>
        </authorList>
    </citation>
    <scope>NUCLEOTIDE SEQUENCE</scope>
    <source>
        <strain evidence="1">CLIB 1444</strain>
    </source>
</reference>
<keyword evidence="2" id="KW-1185">Reference proteome</keyword>
<proteinExistence type="predicted"/>
<protein>
    <submittedName>
        <fullName evidence="1">Polyadenylate-binding protein 2</fullName>
    </submittedName>
</protein>
<dbReference type="EMBL" id="CALSDN010000005">
    <property type="protein sequence ID" value="CAH6720969.1"/>
    <property type="molecule type" value="Genomic_DNA"/>
</dbReference>
<name>A0ACA9Y8E9_9ASCO</name>
<comment type="caution">
    <text evidence="1">The sequence shown here is derived from an EMBL/GenBank/DDBJ whole genome shotgun (WGS) entry which is preliminary data.</text>
</comment>